<proteinExistence type="predicted"/>
<reference evidence="2 3" key="1">
    <citation type="submission" date="2018-04" db="EMBL/GenBank/DDBJ databases">
        <title>Genomic Encyclopedia of Archaeal and Bacterial Type Strains, Phase II (KMG-II): from individual species to whole genera.</title>
        <authorList>
            <person name="Goeker M."/>
        </authorList>
    </citation>
    <scope>NUCLEOTIDE SEQUENCE [LARGE SCALE GENOMIC DNA]</scope>
    <source>
        <strain evidence="2 3">DSM 25521</strain>
    </source>
</reference>
<dbReference type="InterPro" id="IPR054241">
    <property type="entry name" value="DUF6968"/>
</dbReference>
<evidence type="ECO:0000313" key="2">
    <source>
        <dbReference type="EMBL" id="PTM60663.1"/>
    </source>
</evidence>
<keyword evidence="3" id="KW-1185">Reference proteome</keyword>
<evidence type="ECO:0000313" key="3">
    <source>
        <dbReference type="Proteomes" id="UP000241808"/>
    </source>
</evidence>
<name>A0A2T4ZFG4_9HYPH</name>
<organism evidence="2 3">
    <name type="scientific">Phreatobacter oligotrophus</name>
    <dbReference type="NCBI Taxonomy" id="1122261"/>
    <lineage>
        <taxon>Bacteria</taxon>
        <taxon>Pseudomonadati</taxon>
        <taxon>Pseudomonadota</taxon>
        <taxon>Alphaproteobacteria</taxon>
        <taxon>Hyphomicrobiales</taxon>
        <taxon>Phreatobacteraceae</taxon>
        <taxon>Phreatobacter</taxon>
    </lineage>
</organism>
<gene>
    <name evidence="2" type="ORF">C8P69_10245</name>
</gene>
<evidence type="ECO:0000259" key="1">
    <source>
        <dbReference type="Pfam" id="PF22302"/>
    </source>
</evidence>
<dbReference type="Proteomes" id="UP000241808">
    <property type="component" value="Unassembled WGS sequence"/>
</dbReference>
<dbReference type="AlphaFoldDB" id="A0A2T4ZFG4"/>
<protein>
    <recommendedName>
        <fullName evidence="1">DUF6968 domain-containing protein</fullName>
    </recommendedName>
</protein>
<dbReference type="OrthoDB" id="7276171at2"/>
<comment type="caution">
    <text evidence="2">The sequence shown here is derived from an EMBL/GenBank/DDBJ whole genome shotgun (WGS) entry which is preliminary data.</text>
</comment>
<feature type="domain" description="DUF6968" evidence="1">
    <location>
        <begin position="5"/>
        <end position="92"/>
    </location>
</feature>
<sequence>MVIGTRVLTLRTEAGEVPVPVALHGPVEDHLGWGCRYEIGWPAGPVTQTIYGIDALHAVDLAMQKVGADLHGSEAHAEGRLSMAGRKGYGFRMSRRLRMSFGLPADDPDD</sequence>
<dbReference type="RefSeq" id="WP_108174623.1">
    <property type="nucleotide sequence ID" value="NZ_PZZL01000002.1"/>
</dbReference>
<dbReference type="Pfam" id="PF22302">
    <property type="entry name" value="DUF6968"/>
    <property type="match status" value="1"/>
</dbReference>
<accession>A0A2T4ZFG4</accession>
<dbReference type="EMBL" id="PZZL01000002">
    <property type="protein sequence ID" value="PTM60663.1"/>
    <property type="molecule type" value="Genomic_DNA"/>
</dbReference>